<protein>
    <submittedName>
        <fullName evidence="2">Uncharacterized protein</fullName>
    </submittedName>
</protein>
<dbReference type="AlphaFoldDB" id="A0A164MIE6"/>
<organism evidence="2 3">
    <name type="scientific">Daphnia magna</name>
    <dbReference type="NCBI Taxonomy" id="35525"/>
    <lineage>
        <taxon>Eukaryota</taxon>
        <taxon>Metazoa</taxon>
        <taxon>Ecdysozoa</taxon>
        <taxon>Arthropoda</taxon>
        <taxon>Crustacea</taxon>
        <taxon>Branchiopoda</taxon>
        <taxon>Diplostraca</taxon>
        <taxon>Cladocera</taxon>
        <taxon>Anomopoda</taxon>
        <taxon>Daphniidae</taxon>
        <taxon>Daphnia</taxon>
    </lineage>
</organism>
<comment type="caution">
    <text evidence="2">The sequence shown here is derived from an EMBL/GenBank/DDBJ whole genome shotgun (WGS) entry which is preliminary data.</text>
</comment>
<sequence>MDDHFVSCGGKVFHQGIYYIYALHFMDLKTFPLLCNLSVPVPDENDCESSDENEEPLSDDEADFGENIDNCDAEEIDDSTADDSIALN</sequence>
<evidence type="ECO:0000256" key="1">
    <source>
        <dbReference type="SAM" id="MobiDB-lite"/>
    </source>
</evidence>
<proteinExistence type="predicted"/>
<evidence type="ECO:0000313" key="2">
    <source>
        <dbReference type="EMBL" id="KZS05087.1"/>
    </source>
</evidence>
<feature type="region of interest" description="Disordered" evidence="1">
    <location>
        <begin position="43"/>
        <end position="88"/>
    </location>
</feature>
<name>A0A164MIE6_9CRUS</name>
<dbReference type="Proteomes" id="UP000076858">
    <property type="component" value="Unassembled WGS sequence"/>
</dbReference>
<reference evidence="2 3" key="1">
    <citation type="submission" date="2016-03" db="EMBL/GenBank/DDBJ databases">
        <title>EvidentialGene: Evidence-directed Construction of Genes on Genomes.</title>
        <authorList>
            <person name="Gilbert D.G."/>
            <person name="Choi J.-H."/>
            <person name="Mockaitis K."/>
            <person name="Colbourne J."/>
            <person name="Pfrender M."/>
        </authorList>
    </citation>
    <scope>NUCLEOTIDE SEQUENCE [LARGE SCALE GENOMIC DNA]</scope>
    <source>
        <strain evidence="2 3">Xinb3</strain>
        <tissue evidence="2">Complete organism</tissue>
    </source>
</reference>
<gene>
    <name evidence="2" type="ORF">APZ42_031811</name>
</gene>
<evidence type="ECO:0000313" key="3">
    <source>
        <dbReference type="Proteomes" id="UP000076858"/>
    </source>
</evidence>
<feature type="compositionally biased region" description="Acidic residues" evidence="1">
    <location>
        <begin position="43"/>
        <end position="81"/>
    </location>
</feature>
<accession>A0A164MIE6</accession>
<dbReference type="EMBL" id="LRGB01002994">
    <property type="protein sequence ID" value="KZS05087.1"/>
    <property type="molecule type" value="Genomic_DNA"/>
</dbReference>
<keyword evidence="3" id="KW-1185">Reference proteome</keyword>